<feature type="region of interest" description="Disordered" evidence="1">
    <location>
        <begin position="112"/>
        <end position="268"/>
    </location>
</feature>
<evidence type="ECO:0000313" key="3">
    <source>
        <dbReference type="Proteomes" id="UP000823561"/>
    </source>
</evidence>
<feature type="compositionally biased region" description="Gly residues" evidence="1">
    <location>
        <begin position="191"/>
        <end position="209"/>
    </location>
</feature>
<name>A0AAV6GJQ5_9TELE</name>
<feature type="compositionally biased region" description="Polar residues" evidence="1">
    <location>
        <begin position="237"/>
        <end position="247"/>
    </location>
</feature>
<reference evidence="2" key="1">
    <citation type="submission" date="2020-10" db="EMBL/GenBank/DDBJ databases">
        <title>Chromosome-scale genome assembly of the Allis shad, Alosa alosa.</title>
        <authorList>
            <person name="Margot Z."/>
            <person name="Christophe K."/>
            <person name="Cabau C."/>
            <person name="Louis A."/>
            <person name="Berthelot C."/>
            <person name="Parey E."/>
            <person name="Roest Crollius H."/>
            <person name="Montfort J."/>
            <person name="Robinson-Rechavi M."/>
            <person name="Bucao C."/>
            <person name="Bouchez O."/>
            <person name="Gislard M."/>
            <person name="Lluch J."/>
            <person name="Milhes M."/>
            <person name="Lampietro C."/>
            <person name="Lopez Roques C."/>
            <person name="Donnadieu C."/>
            <person name="Braasch I."/>
            <person name="Desvignes T."/>
            <person name="Postlethwait J."/>
            <person name="Bobe J."/>
            <person name="Guiguen Y."/>
        </authorList>
    </citation>
    <scope>NUCLEOTIDE SEQUENCE</scope>
    <source>
        <strain evidence="2">M-15738</strain>
        <tissue evidence="2">Blood</tissue>
    </source>
</reference>
<protein>
    <recommendedName>
        <fullName evidence="4">Homeodomain-interacting protein kinase 2-like</fullName>
    </recommendedName>
</protein>
<dbReference type="Proteomes" id="UP000823561">
    <property type="component" value="Chromosome 11"/>
</dbReference>
<proteinExistence type="predicted"/>
<organism evidence="2 3">
    <name type="scientific">Alosa alosa</name>
    <name type="common">allis shad</name>
    <dbReference type="NCBI Taxonomy" id="278164"/>
    <lineage>
        <taxon>Eukaryota</taxon>
        <taxon>Metazoa</taxon>
        <taxon>Chordata</taxon>
        <taxon>Craniata</taxon>
        <taxon>Vertebrata</taxon>
        <taxon>Euteleostomi</taxon>
        <taxon>Actinopterygii</taxon>
        <taxon>Neopterygii</taxon>
        <taxon>Teleostei</taxon>
        <taxon>Clupei</taxon>
        <taxon>Clupeiformes</taxon>
        <taxon>Clupeoidei</taxon>
        <taxon>Clupeidae</taxon>
        <taxon>Alosa</taxon>
    </lineage>
</organism>
<sequence length="568" mass="60013">MENAVPIVTQAPGAQSLQIQPGLLTQQAWPSGHQQILLPPAWQQLTHTHTHTSVQHAAVISDPMAASQPLANWRNSHPHGSHYNPIMQQPTLLTGHVTLPSQQPLNVGVAHVMRQPSSSSSASKKSKQHQMSSRNVSAYEVSSSSQTVLSPQRSKRVKENTPPRGTVVTNGPSSCSSSSTASSACVSAQSYGGGGGGGGGWRTGGGGMGEQASSTTRDPPQHHGHPRQTIVIPDTPSPTVSVITISSDTDDEDQPSHTHSSSSKQRKNVISCVTVHDSPESDCSAGSPYAMESRTANVAVANGYDPKLNGQLDNYGRGSGNNNNNGNPRTIIIPPLKSNGSDGLGECERMLTDTMSHQNSVYKYKSSNGSMMGNKHTSGMTGGSSYRQQRFQQQPLNLSQAQQHMAMERGGSGHQRQQAYIAPTLAAQAPYSFHHSSPSHTAGVAPHLASQPHLYTYTAQAALGSSGAMAHLVASQGTAAAAAAAAARHAVHQHATAGYAPPGLVHHHHHHHQVPVSMAHPVLPSPTLHAAQYQAQFTHHTYISASPVSSVYTGYPLSPAKVNQYPYL</sequence>
<evidence type="ECO:0000313" key="2">
    <source>
        <dbReference type="EMBL" id="KAG5274036.1"/>
    </source>
</evidence>
<keyword evidence="3" id="KW-1185">Reference proteome</keyword>
<feature type="compositionally biased region" description="Low complexity" evidence="1">
    <location>
        <begin position="115"/>
        <end position="133"/>
    </location>
</feature>
<dbReference type="AlphaFoldDB" id="A0AAV6GJQ5"/>
<dbReference type="EMBL" id="JADWDJ010000011">
    <property type="protein sequence ID" value="KAG5274036.1"/>
    <property type="molecule type" value="Genomic_DNA"/>
</dbReference>
<evidence type="ECO:0008006" key="4">
    <source>
        <dbReference type="Google" id="ProtNLM"/>
    </source>
</evidence>
<accession>A0AAV6GJQ5</accession>
<comment type="caution">
    <text evidence="2">The sequence shown here is derived from an EMBL/GenBank/DDBJ whole genome shotgun (WGS) entry which is preliminary data.</text>
</comment>
<gene>
    <name evidence="2" type="ORF">AALO_G00158460</name>
</gene>
<feature type="compositionally biased region" description="Polar residues" evidence="1">
    <location>
        <begin position="134"/>
        <end position="152"/>
    </location>
</feature>
<feature type="compositionally biased region" description="Low complexity" evidence="1">
    <location>
        <begin position="173"/>
        <end position="190"/>
    </location>
</feature>
<evidence type="ECO:0000256" key="1">
    <source>
        <dbReference type="SAM" id="MobiDB-lite"/>
    </source>
</evidence>